<feature type="region of interest" description="Disordered" evidence="7">
    <location>
        <begin position="156"/>
        <end position="176"/>
    </location>
</feature>
<dbReference type="PANTHER" id="PTHR31944:SF131">
    <property type="entry name" value="HEME-RESPONSIVE ZINC FINGER TRANSCRIPTION FACTOR HAP1"/>
    <property type="match status" value="1"/>
</dbReference>
<evidence type="ECO:0000313" key="9">
    <source>
        <dbReference type="EMBL" id="OAT05365.1"/>
    </source>
</evidence>
<keyword evidence="6" id="KW-0539">Nucleus</keyword>
<dbReference type="OrthoDB" id="942095at2759"/>
<dbReference type="KEGG" id="bgh:BDBG_01778"/>
<dbReference type="GO" id="GO:0008270">
    <property type="term" value="F:zinc ion binding"/>
    <property type="evidence" value="ECO:0007669"/>
    <property type="project" value="InterPro"/>
</dbReference>
<feature type="compositionally biased region" description="Low complexity" evidence="7">
    <location>
        <begin position="161"/>
        <end position="175"/>
    </location>
</feature>
<dbReference type="GO" id="GO:0001228">
    <property type="term" value="F:DNA-binding transcription activator activity, RNA polymerase II-specific"/>
    <property type="evidence" value="ECO:0007669"/>
    <property type="project" value="TreeGrafter"/>
</dbReference>
<dbReference type="RefSeq" id="XP_031576685.1">
    <property type="nucleotide sequence ID" value="XM_031720481.1"/>
</dbReference>
<gene>
    <name evidence="9" type="ORF">BDBG_01778</name>
</gene>
<dbReference type="CDD" id="cd12148">
    <property type="entry name" value="fungal_TF_MHR"/>
    <property type="match status" value="1"/>
</dbReference>
<accession>A0A179UBG6</accession>
<evidence type="ECO:0000256" key="2">
    <source>
        <dbReference type="ARBA" id="ARBA00022833"/>
    </source>
</evidence>
<dbReference type="VEuPathDB" id="FungiDB:BDBG_01778"/>
<dbReference type="InterPro" id="IPR007219">
    <property type="entry name" value="XnlR_reg_dom"/>
</dbReference>
<evidence type="ECO:0000256" key="5">
    <source>
        <dbReference type="ARBA" id="ARBA00023163"/>
    </source>
</evidence>
<dbReference type="PANTHER" id="PTHR31944">
    <property type="entry name" value="HEME-RESPONSIVE ZINC FINGER TRANSCRIPTION FACTOR HAP1"/>
    <property type="match status" value="1"/>
</dbReference>
<dbReference type="EMBL" id="GG657450">
    <property type="protein sequence ID" value="OAT05365.1"/>
    <property type="molecule type" value="Genomic_DNA"/>
</dbReference>
<dbReference type="SMART" id="SM00906">
    <property type="entry name" value="Fungal_trans"/>
    <property type="match status" value="1"/>
</dbReference>
<keyword evidence="1" id="KW-0479">Metal-binding</keyword>
<evidence type="ECO:0000259" key="8">
    <source>
        <dbReference type="SMART" id="SM00906"/>
    </source>
</evidence>
<dbReference type="AlphaFoldDB" id="A0A179UBG6"/>
<reference evidence="10" key="1">
    <citation type="journal article" date="2015" name="PLoS Genet.">
        <title>The dynamic genome and transcriptome of the human fungal pathogen Blastomyces and close relative Emmonsia.</title>
        <authorList>
            <person name="Munoz J.F."/>
            <person name="Gauthier G.M."/>
            <person name="Desjardins C.A."/>
            <person name="Gallo J.E."/>
            <person name="Holder J."/>
            <person name="Sullivan T.D."/>
            <person name="Marty A.J."/>
            <person name="Carmen J.C."/>
            <person name="Chen Z."/>
            <person name="Ding L."/>
            <person name="Gujja S."/>
            <person name="Magrini V."/>
            <person name="Misas E."/>
            <person name="Mitreva M."/>
            <person name="Priest M."/>
            <person name="Saif S."/>
            <person name="Whiston E.A."/>
            <person name="Young S."/>
            <person name="Zeng Q."/>
            <person name="Goldman W.E."/>
            <person name="Mardis E.R."/>
            <person name="Taylor J.W."/>
            <person name="McEwen J.G."/>
            <person name="Clay O.K."/>
            <person name="Klein B.S."/>
            <person name="Cuomo C.A."/>
        </authorList>
    </citation>
    <scope>NUCLEOTIDE SEQUENCE [LARGE SCALE GENOMIC DNA]</scope>
    <source>
        <strain evidence="10">SLH14081</strain>
    </source>
</reference>
<dbReference type="InterPro" id="IPR001138">
    <property type="entry name" value="Zn2Cys6_DnaBD"/>
</dbReference>
<proteinExistence type="predicted"/>
<dbReference type="GO" id="GO:0000978">
    <property type="term" value="F:RNA polymerase II cis-regulatory region sequence-specific DNA binding"/>
    <property type="evidence" value="ECO:0007669"/>
    <property type="project" value="TreeGrafter"/>
</dbReference>
<evidence type="ECO:0000313" key="10">
    <source>
        <dbReference type="Proteomes" id="UP000002038"/>
    </source>
</evidence>
<protein>
    <submittedName>
        <fullName evidence="9">C6 transcription factor</fullName>
    </submittedName>
</protein>
<organism evidence="9 10">
    <name type="scientific">Blastomyces gilchristii (strain SLH14081)</name>
    <name type="common">Blastomyces dermatitidis</name>
    <dbReference type="NCBI Taxonomy" id="559298"/>
    <lineage>
        <taxon>Eukaryota</taxon>
        <taxon>Fungi</taxon>
        <taxon>Dikarya</taxon>
        <taxon>Ascomycota</taxon>
        <taxon>Pezizomycotina</taxon>
        <taxon>Eurotiomycetes</taxon>
        <taxon>Eurotiomycetidae</taxon>
        <taxon>Onygenales</taxon>
        <taxon>Ajellomycetaceae</taxon>
        <taxon>Blastomyces</taxon>
    </lineage>
</organism>
<name>A0A179UBG6_BLAGS</name>
<keyword evidence="10" id="KW-1185">Reference proteome</keyword>
<evidence type="ECO:0000256" key="6">
    <source>
        <dbReference type="ARBA" id="ARBA00023242"/>
    </source>
</evidence>
<dbReference type="GeneID" id="8506830"/>
<keyword evidence="5" id="KW-0804">Transcription</keyword>
<keyword evidence="2" id="KW-0862">Zinc</keyword>
<dbReference type="Pfam" id="PF00172">
    <property type="entry name" value="Zn_clus"/>
    <property type="match status" value="1"/>
</dbReference>
<dbReference type="GO" id="GO:0006351">
    <property type="term" value="P:DNA-templated transcription"/>
    <property type="evidence" value="ECO:0007669"/>
    <property type="project" value="InterPro"/>
</dbReference>
<evidence type="ECO:0000256" key="4">
    <source>
        <dbReference type="ARBA" id="ARBA00023125"/>
    </source>
</evidence>
<keyword evidence="4" id="KW-0238">DNA-binding</keyword>
<dbReference type="GO" id="GO:0005634">
    <property type="term" value="C:nucleus"/>
    <property type="evidence" value="ECO:0007669"/>
    <property type="project" value="TreeGrafter"/>
</dbReference>
<keyword evidence="3" id="KW-0805">Transcription regulation</keyword>
<feature type="domain" description="Xylanolytic transcriptional activator regulatory" evidence="8">
    <location>
        <begin position="366"/>
        <end position="440"/>
    </location>
</feature>
<dbReference type="Proteomes" id="UP000002038">
    <property type="component" value="Unassembled WGS sequence"/>
</dbReference>
<evidence type="ECO:0000256" key="1">
    <source>
        <dbReference type="ARBA" id="ARBA00022723"/>
    </source>
</evidence>
<evidence type="ECO:0000256" key="7">
    <source>
        <dbReference type="SAM" id="MobiDB-lite"/>
    </source>
</evidence>
<sequence length="696" mass="77031">MNFGYLGAYRECDVGEFSLSAFPGQYSIKVGVICDTERKRQRLIGTGVLWRLKKRKIRCNRQTPCSNCVRSKNSACIYGNDLAETLQPNLAPAVKSQQPSHSAPAIESSAFGSSLMSLGRPVSSIVNSSTAPSTTPSRLSYAVDYLKNRVRQLEERSSQVTAKAAASPGSTSTSTLKIETTSSSLVGTFSVHHESRPSNETPAINRSLVHKTRLFKQNHWSNGAVQILRELFESIEPHIHTEWIQAHFQHAKVQTPTKGHQIAVDTSLARTTKVGSAPERYYEEVWLNVAPPDTAFLVQLKLVLAIGATTYDEKFSMRASAFRWICEVQSWLAEPGFKARLNKQVLQTNILLLIARQTASLGGSLVWISAGSLIRGAMLLGLHRDPTFLPESTVFAIEMRRILWNTILEIALQSSIDSRAPPLISLGSFDVEPPRNLNDDQLMVGDPLPASDDTFTQIHGVLPSRFQVQVVDFIMHRNFSALHIPFFVPALRETTDALSASLKIWHLVRLAPYGDEASPTVENGLVRLAISGSHFFRGSALLASLTAAAELMFQLHEETGLSPAPLRPDLLAIVNDAITWSFRCIEAGETNIKGYLFTCLVAERVDGLMKGTEKDEFPESLITAVEAAQEKCLRVLEEKAAEGRRGPTVDVPNQMGLDIPEGTEDWDIIMPNGRFNLEEPMNWLFNDETTQCMPIY</sequence>
<dbReference type="CDD" id="cd00067">
    <property type="entry name" value="GAL4"/>
    <property type="match status" value="1"/>
</dbReference>
<evidence type="ECO:0000256" key="3">
    <source>
        <dbReference type="ARBA" id="ARBA00023015"/>
    </source>
</evidence>
<dbReference type="InterPro" id="IPR051430">
    <property type="entry name" value="Fungal_TF_Env_Response"/>
</dbReference>